<name>A0AAU7SSZ6_9VIRU</name>
<dbReference type="EMBL" id="PP856921">
    <property type="protein sequence ID" value="XBU06468.1"/>
    <property type="molecule type" value="Genomic_DNA"/>
</dbReference>
<sequence>MAYWWWRRRRRRPWRRRRRWRLRRPRRRRATYRRRRGRRRVRKRRGRWRRTYRRWRRRKGRRRHRKKIIMRQWQPNFIRHCFIVGFMPLIFCGENTTSQNYATHSDDLVAKGPYGGGMTTTKFTLRILYDEHLRFMNFWTVSNEDLDLCRYLGVKLTFYRHPTVDFMVQIHTQPPFLDTELTGPSIHPGMMILNKKKIFVPSLKTRPNRKHKVRVKIGPPRLYEDKWYPQSELCDTTLLTVYATACDLQFPFGSPLTDNPCVNFQVLGSAYKRHLSILSTNDEKNLTHYETALFSKIAYYNTFETIAQLKPTGQTTGVNPQWNAVQNNTALNHQGNNQAESNDTWYYGNTYNNHISKLTKVARERYLKATQQAFPAYATLNSPLYEYHGGCYSSIFLSAGRAYFETLGAYSDIIYNPFVDKGIGNMVWIDYLSKEDAVYTPRTSKCLIKDHPLWASFNGYSEFCAKSTGDGAVNINTRVVVKCPYTTPMLADNSNENQGFVPYSLNFGKGKMKGGSSQVPLSWRCKWYVMMYHQQEFMEAIVQSGPWAYKGDEKSAVLAIKYVFNWKWGGNPISGQVVRNPCKQSSGSSREPRSIQAVDPKRVAPPLVFHSWDYRRGLFGHASIKRMSEESATPTLFTGPAGKRPRRDTSVQQAEEEQQKESSSFRVQRQLQPWIQSSQETQSSQEEAQAQGTVQEQLIQQLGEQRALRKQLEFLASQVLKVQAGQHIHPLLSSQA</sequence>
<keyword evidence="5 7" id="KW-0167">Capsid protein</keyword>
<evidence type="ECO:0000313" key="9">
    <source>
        <dbReference type="EMBL" id="XBU06468.1"/>
    </source>
</evidence>
<evidence type="ECO:0000256" key="4">
    <source>
        <dbReference type="ARBA" id="ARBA00022431"/>
    </source>
</evidence>
<comment type="similarity">
    <text evidence="2 7">Belongs to the anelloviridae capsid protein family.</text>
</comment>
<dbReference type="InterPro" id="IPR004219">
    <property type="entry name" value="TTvirus_Unk"/>
</dbReference>
<keyword evidence="6 7" id="KW-0946">Virion</keyword>
<dbReference type="GO" id="GO:0039615">
    <property type="term" value="C:T=1 icosahedral viral capsid"/>
    <property type="evidence" value="ECO:0007669"/>
    <property type="project" value="UniProtKB-UniRule"/>
</dbReference>
<keyword evidence="4 7" id="KW-1140">T=1 icosahedral capsid protein</keyword>
<organism evidence="9">
    <name type="scientific">Alphatorquevirus homin3</name>
    <dbReference type="NCBI Taxonomy" id="3048428"/>
    <lineage>
        <taxon>Viruses</taxon>
        <taxon>Monodnaviria</taxon>
        <taxon>Shotokuvirae</taxon>
        <taxon>Commensaviricota</taxon>
        <taxon>Cardeaviricetes</taxon>
        <taxon>Sanitavirales</taxon>
        <taxon>Anelloviridae</taxon>
        <taxon>Alphatorquevirus</taxon>
    </lineage>
</organism>
<reference evidence="9" key="1">
    <citation type="submission" date="2024-05" db="EMBL/GenBank/DDBJ databases">
        <authorList>
            <person name="Laubscher F."/>
            <person name="Chudzinski V."/>
            <person name="Cordey S."/>
            <person name="Hosszu-Fellous K."/>
            <person name="Kaiser L."/>
        </authorList>
    </citation>
    <scope>NUCLEOTIDE SEQUENCE</scope>
    <source>
        <strain evidence="9">1221D3-1</strain>
    </source>
</reference>
<feature type="region of interest" description="Disordered" evidence="8">
    <location>
        <begin position="629"/>
        <end position="669"/>
    </location>
</feature>
<evidence type="ECO:0000256" key="2">
    <source>
        <dbReference type="ARBA" id="ARBA00006131"/>
    </source>
</evidence>
<comment type="function">
    <text evidence="7">Self-assembles to form an icosahedral capsid.</text>
</comment>
<comment type="subcellular location">
    <subcellularLocation>
        <location evidence="1 7">Virion</location>
    </subcellularLocation>
</comment>
<evidence type="ECO:0000256" key="8">
    <source>
        <dbReference type="SAM" id="MobiDB-lite"/>
    </source>
</evidence>
<accession>A0AAU7SSZ6</accession>
<proteinExistence type="inferred from homology"/>
<evidence type="ECO:0000256" key="7">
    <source>
        <dbReference type="RuleBase" id="RU361230"/>
    </source>
</evidence>
<evidence type="ECO:0000256" key="1">
    <source>
        <dbReference type="ARBA" id="ARBA00004328"/>
    </source>
</evidence>
<evidence type="ECO:0000256" key="3">
    <source>
        <dbReference type="ARBA" id="ARBA00018091"/>
    </source>
</evidence>
<feature type="region of interest" description="Disordered" evidence="8">
    <location>
        <begin position="580"/>
        <end position="599"/>
    </location>
</feature>
<evidence type="ECO:0000256" key="6">
    <source>
        <dbReference type="ARBA" id="ARBA00022844"/>
    </source>
</evidence>
<dbReference type="Pfam" id="PF02956">
    <property type="entry name" value="TT_ORF1"/>
    <property type="match status" value="1"/>
</dbReference>
<protein>
    <recommendedName>
        <fullName evidence="3 7">Capsid protein</fullName>
    </recommendedName>
</protein>
<evidence type="ECO:0000256" key="5">
    <source>
        <dbReference type="ARBA" id="ARBA00022561"/>
    </source>
</evidence>